<dbReference type="STRING" id="1796616.A4V09_07460"/>
<feature type="transmembrane region" description="Helical" evidence="1">
    <location>
        <begin position="114"/>
        <end position="135"/>
    </location>
</feature>
<dbReference type="OrthoDB" id="9764596at2"/>
<feature type="transmembrane region" description="Helical" evidence="1">
    <location>
        <begin position="275"/>
        <end position="295"/>
    </location>
</feature>
<dbReference type="KEGG" id="byl:A4V09_07460"/>
<dbReference type="AlphaFoldDB" id="A0A1C7I7L0"/>
<protein>
    <submittedName>
        <fullName evidence="2">MFS transporter</fullName>
    </submittedName>
</protein>
<dbReference type="PANTHER" id="PTHR11328">
    <property type="entry name" value="MAJOR FACILITATOR SUPERFAMILY DOMAIN-CONTAINING PROTEIN"/>
    <property type="match status" value="1"/>
</dbReference>
<dbReference type="GO" id="GO:0015293">
    <property type="term" value="F:symporter activity"/>
    <property type="evidence" value="ECO:0007669"/>
    <property type="project" value="InterPro"/>
</dbReference>
<feature type="transmembrane region" description="Helical" evidence="1">
    <location>
        <begin position="420"/>
        <end position="440"/>
    </location>
</feature>
<evidence type="ECO:0000313" key="3">
    <source>
        <dbReference type="Proteomes" id="UP000092574"/>
    </source>
</evidence>
<feature type="transmembrane region" description="Helical" evidence="1">
    <location>
        <begin position="31"/>
        <end position="57"/>
    </location>
</feature>
<dbReference type="PANTHER" id="PTHR11328:SF24">
    <property type="entry name" value="MAJOR FACILITATOR SUPERFAMILY (MFS) PROFILE DOMAIN-CONTAINING PROTEIN"/>
    <property type="match status" value="1"/>
</dbReference>
<dbReference type="InterPro" id="IPR039672">
    <property type="entry name" value="MFS_2"/>
</dbReference>
<dbReference type="InterPro" id="IPR001927">
    <property type="entry name" value="Na/Gal_symport"/>
</dbReference>
<dbReference type="EMBL" id="CP015405">
    <property type="protein sequence ID" value="ANU75616.1"/>
    <property type="molecule type" value="Genomic_DNA"/>
</dbReference>
<evidence type="ECO:0000256" key="1">
    <source>
        <dbReference type="SAM" id="Phobius"/>
    </source>
</evidence>
<dbReference type="Pfam" id="PF13347">
    <property type="entry name" value="MFS_2"/>
    <property type="match status" value="1"/>
</dbReference>
<feature type="transmembrane region" description="Helical" evidence="1">
    <location>
        <begin position="85"/>
        <end position="102"/>
    </location>
</feature>
<evidence type="ECO:0000313" key="2">
    <source>
        <dbReference type="EMBL" id="ANU75616.1"/>
    </source>
</evidence>
<keyword evidence="3" id="KW-1185">Reference proteome</keyword>
<accession>A0A1C7I7L0</accession>
<dbReference type="SUPFAM" id="SSF103473">
    <property type="entry name" value="MFS general substrate transporter"/>
    <property type="match status" value="1"/>
</dbReference>
<gene>
    <name evidence="2" type="ORF">A4V09_07460</name>
</gene>
<dbReference type="Gene3D" id="1.20.1250.20">
    <property type="entry name" value="MFS general substrate transporter like domains"/>
    <property type="match status" value="2"/>
</dbReference>
<feature type="transmembrane region" description="Helical" evidence="1">
    <location>
        <begin position="307"/>
        <end position="327"/>
    </location>
</feature>
<reference evidence="2" key="1">
    <citation type="submission" date="2017-04" db="EMBL/GenBank/DDBJ databases">
        <title>Complete Genome Sequences of Twelve Strains of a Stable Defined Moderately Diverse Mouse Microbiota 2 (sDMDMm2).</title>
        <authorList>
            <person name="Uchimura Y."/>
            <person name="Wyss M."/>
            <person name="Brugiroux S."/>
            <person name="Limenitakis J.P."/>
            <person name="Stecher B."/>
            <person name="McCoy K.D."/>
            <person name="Macpherson A.J."/>
        </authorList>
    </citation>
    <scope>NUCLEOTIDE SEQUENCE</scope>
    <source>
        <strain evidence="2">YL58</strain>
    </source>
</reference>
<organism evidence="2 3">
    <name type="scientific">Blautia pseudococcoides</name>
    <dbReference type="NCBI Taxonomy" id="1796616"/>
    <lineage>
        <taxon>Bacteria</taxon>
        <taxon>Bacillati</taxon>
        <taxon>Bacillota</taxon>
        <taxon>Clostridia</taxon>
        <taxon>Lachnospirales</taxon>
        <taxon>Lachnospiraceae</taxon>
        <taxon>Blautia</taxon>
    </lineage>
</organism>
<sequence length="458" mass="49266">MNTIKEEKHLSFIQKIGYGIGDAGSNLSWTFIASFILIYCTDTLGISSAVVGTLLLISKVLDGISDVFMGRIIDATHSKMGKARFWYFISGFPVAAFTYFLFSVPGSIDQNTKYVYVFVIYTLIGAVFYTMNNIAYSSLTALCTKNQKDRVEMGSYRSLFAIIAVLILSSVTSGLVENFGGGQHGWSMVALIYSIISLILLEIPVLAVKELPAEELGDGQQGKEDKVGFLAAMVLLCKNKYFLMILGLYLVMYLAGGITGGMGIYFATYQLGNPALLGTLSFASLIPIMAALPFVAKLTAKYGIRNVCIVGHAVGVLGAILIILGGIKGNFPLVMSGFILKALGSAPQSGATNALIAEVDEYSYLKFGHRLTGTIYSCSSVGLKVGTGLGTALCGYLLALGGYDGTAANQTVMAISTINWSYLLAQALLPILSIVLFYFLKVEKDNRSLRGKQVNERK</sequence>
<dbReference type="CDD" id="cd17332">
    <property type="entry name" value="MFS_MelB_like"/>
    <property type="match status" value="1"/>
</dbReference>
<feature type="transmembrane region" description="Helical" evidence="1">
    <location>
        <begin position="241"/>
        <end position="269"/>
    </location>
</feature>
<dbReference type="GO" id="GO:0005886">
    <property type="term" value="C:plasma membrane"/>
    <property type="evidence" value="ECO:0007669"/>
    <property type="project" value="TreeGrafter"/>
</dbReference>
<keyword evidence="1" id="KW-0812">Transmembrane</keyword>
<dbReference type="RefSeq" id="WP_065541807.1">
    <property type="nucleotide sequence ID" value="NZ_CP015405.2"/>
</dbReference>
<dbReference type="GO" id="GO:0006814">
    <property type="term" value="P:sodium ion transport"/>
    <property type="evidence" value="ECO:0007669"/>
    <property type="project" value="InterPro"/>
</dbReference>
<name>A0A1C7I7L0_9FIRM</name>
<keyword evidence="1" id="KW-1133">Transmembrane helix</keyword>
<dbReference type="Proteomes" id="UP000092574">
    <property type="component" value="Chromosome"/>
</dbReference>
<feature type="transmembrane region" description="Helical" evidence="1">
    <location>
        <begin position="188"/>
        <end position="208"/>
    </location>
</feature>
<proteinExistence type="predicted"/>
<feature type="transmembrane region" description="Helical" evidence="1">
    <location>
        <begin position="156"/>
        <end position="176"/>
    </location>
</feature>
<dbReference type="InterPro" id="IPR036259">
    <property type="entry name" value="MFS_trans_sf"/>
</dbReference>
<dbReference type="NCBIfam" id="TIGR00792">
    <property type="entry name" value="gph"/>
    <property type="match status" value="1"/>
</dbReference>
<dbReference type="GO" id="GO:0008643">
    <property type="term" value="P:carbohydrate transport"/>
    <property type="evidence" value="ECO:0007669"/>
    <property type="project" value="InterPro"/>
</dbReference>
<keyword evidence="1" id="KW-0472">Membrane</keyword>